<dbReference type="EMBL" id="SNRY01002414">
    <property type="protein sequence ID" value="KAA6325194.1"/>
    <property type="molecule type" value="Genomic_DNA"/>
</dbReference>
<dbReference type="SUPFAM" id="SSF160925">
    <property type="entry name" value="PG1388-like"/>
    <property type="match status" value="1"/>
</dbReference>
<reference evidence="1" key="1">
    <citation type="submission" date="2019-03" db="EMBL/GenBank/DDBJ databases">
        <title>Single cell metagenomics reveals metabolic interactions within the superorganism composed of flagellate Streblomastix strix and complex community of Bacteroidetes bacteria on its surface.</title>
        <authorList>
            <person name="Treitli S.C."/>
            <person name="Kolisko M."/>
            <person name="Husnik F."/>
            <person name="Keeling P."/>
            <person name="Hampl V."/>
        </authorList>
    </citation>
    <scope>NUCLEOTIDE SEQUENCE</scope>
    <source>
        <strain evidence="1">STM</strain>
    </source>
</reference>
<dbReference type="Pfam" id="PF11644">
    <property type="entry name" value="DUF3256"/>
    <property type="match status" value="1"/>
</dbReference>
<comment type="caution">
    <text evidence="1">The sequence shown here is derived from an EMBL/GenBank/DDBJ whole genome shotgun (WGS) entry which is preliminary data.</text>
</comment>
<organism evidence="1">
    <name type="scientific">termite gut metagenome</name>
    <dbReference type="NCBI Taxonomy" id="433724"/>
    <lineage>
        <taxon>unclassified sequences</taxon>
        <taxon>metagenomes</taxon>
        <taxon>organismal metagenomes</taxon>
    </lineage>
</organism>
<dbReference type="InterPro" id="IPR021670">
    <property type="entry name" value="DUF3256"/>
</dbReference>
<dbReference type="AlphaFoldDB" id="A0A5J4QVQ6"/>
<sequence>MKKILLLFFLMLPVTASLSAQEAKELFIHIPDSLMPLLTPVNRADFVDFLESNMKAQVKNKFGNTSEMTDLTSDYIRLQVTSQSAWQMKVLALSDTTKVICTVSTACAPVCDSYIRFFTTDWKELPVRDYLPLPPRVNDFFQTPDSTRIDEYNRMRTQVDIPLIKGDLSKTDNMLTFTFTTLNYMGKEEAEMLKEYLRGAVVYEWKEGKYQLAGK</sequence>
<proteinExistence type="predicted"/>
<name>A0A5J4QVQ6_9ZZZZ</name>
<evidence type="ECO:0000313" key="1">
    <source>
        <dbReference type="EMBL" id="KAA6325194.1"/>
    </source>
</evidence>
<gene>
    <name evidence="1" type="ORF">EZS27_025564</name>
</gene>
<protein>
    <recommendedName>
        <fullName evidence="2">DUF3256 family protein</fullName>
    </recommendedName>
</protein>
<accession>A0A5J4QVQ6</accession>
<evidence type="ECO:0008006" key="2">
    <source>
        <dbReference type="Google" id="ProtNLM"/>
    </source>
</evidence>